<name>A0A1J0ADQ9_9CYAN</name>
<proteinExistence type="predicted"/>
<keyword evidence="2" id="KW-1185">Reference proteome</keyword>
<reference evidence="1 2" key="1">
    <citation type="submission" date="2016-10" db="EMBL/GenBank/DDBJ databases">
        <title>Description of Gloeomargarita lithophora gen. nov., sp. nov., a thylakoid-bearing basal-branching cyanobacterium with intracellular carbonates, and proposal for Gloeomargaritales ord. nov.</title>
        <authorList>
            <person name="Moreira D."/>
            <person name="Tavera R."/>
            <person name="Benzerara K."/>
            <person name="Skouri-Panet F."/>
            <person name="Couradeau E."/>
            <person name="Gerard E."/>
            <person name="Loussert C."/>
            <person name="Novelo E."/>
            <person name="Zivanovic Y."/>
            <person name="Lopez-Garcia P."/>
        </authorList>
    </citation>
    <scope>NUCLEOTIDE SEQUENCE [LARGE SCALE GENOMIC DNA]</scope>
    <source>
        <strain evidence="1 2">D10</strain>
    </source>
</reference>
<sequence>YIPIVPIITKG</sequence>
<dbReference type="KEGG" id="glt:GlitD10_1732"/>
<dbReference type="EMBL" id="CP017675">
    <property type="protein sequence ID" value="APB34057.1"/>
    <property type="molecule type" value="Genomic_DNA"/>
</dbReference>
<evidence type="ECO:0000313" key="1">
    <source>
        <dbReference type="EMBL" id="APB34057.1"/>
    </source>
</evidence>
<protein>
    <submittedName>
        <fullName evidence="1">Extracellular solute-binding protein</fullName>
    </submittedName>
</protein>
<accession>A0A1J0ADQ9</accession>
<feature type="non-terminal residue" evidence="1">
    <location>
        <position position="1"/>
    </location>
</feature>
<evidence type="ECO:0000313" key="2">
    <source>
        <dbReference type="Proteomes" id="UP000180235"/>
    </source>
</evidence>
<dbReference type="Proteomes" id="UP000180235">
    <property type="component" value="Chromosome"/>
</dbReference>
<organism evidence="1 2">
    <name type="scientific">Gloeomargarita lithophora Alchichica-D10</name>
    <dbReference type="NCBI Taxonomy" id="1188229"/>
    <lineage>
        <taxon>Bacteria</taxon>
        <taxon>Bacillati</taxon>
        <taxon>Cyanobacteriota</taxon>
        <taxon>Cyanophyceae</taxon>
        <taxon>Gloeomargaritales</taxon>
        <taxon>Gloeomargaritaceae</taxon>
        <taxon>Gloeomargarita</taxon>
    </lineage>
</organism>
<gene>
    <name evidence="1" type="ORF">GlitD10_1732</name>
</gene>